<evidence type="ECO:0000259" key="8">
    <source>
        <dbReference type="Pfam" id="PF17785"/>
    </source>
</evidence>
<evidence type="ECO:0000313" key="9">
    <source>
        <dbReference type="EMBL" id="HGY09751.1"/>
    </source>
</evidence>
<evidence type="ECO:0000256" key="5">
    <source>
        <dbReference type="ARBA" id="ARBA00022691"/>
    </source>
</evidence>
<dbReference type="InterPro" id="IPR019614">
    <property type="entry name" value="SAM-dep_methyl-trfase"/>
</dbReference>
<dbReference type="Pfam" id="PF10672">
    <property type="entry name" value="Methyltrans_SAM"/>
    <property type="match status" value="1"/>
</dbReference>
<feature type="domain" description="RlmI-like PUA" evidence="8">
    <location>
        <begin position="7"/>
        <end position="66"/>
    </location>
</feature>
<evidence type="ECO:0000256" key="2">
    <source>
        <dbReference type="ARBA" id="ARBA00022490"/>
    </source>
</evidence>
<dbReference type="Gene3D" id="3.40.50.150">
    <property type="entry name" value="Vaccinia Virus protein VP39"/>
    <property type="match status" value="1"/>
</dbReference>
<dbReference type="Pfam" id="PF17785">
    <property type="entry name" value="PUA_3"/>
    <property type="match status" value="1"/>
</dbReference>
<comment type="caution">
    <text evidence="9">The sequence shown here is derived from an EMBL/GenBank/DDBJ whole genome shotgun (WGS) entry which is preliminary data.</text>
</comment>
<dbReference type="PANTHER" id="PTHR42873">
    <property type="entry name" value="RIBOSOMAL RNA LARGE SUBUNIT METHYLTRANSFERASE"/>
    <property type="match status" value="1"/>
</dbReference>
<dbReference type="InterPro" id="IPR041532">
    <property type="entry name" value="RlmI-like_PUA"/>
</dbReference>
<evidence type="ECO:0000256" key="4">
    <source>
        <dbReference type="ARBA" id="ARBA00022679"/>
    </source>
</evidence>
<dbReference type="SUPFAM" id="SSF53335">
    <property type="entry name" value="S-adenosyl-L-methionine-dependent methyltransferases"/>
    <property type="match status" value="1"/>
</dbReference>
<dbReference type="Proteomes" id="UP000885759">
    <property type="component" value="Unassembled WGS sequence"/>
</dbReference>
<gene>
    <name evidence="9" type="ORF">ENK37_06845</name>
</gene>
<dbReference type="GO" id="GO:0032259">
    <property type="term" value="P:methylation"/>
    <property type="evidence" value="ECO:0007669"/>
    <property type="project" value="UniProtKB-KW"/>
</dbReference>
<dbReference type="Gene3D" id="2.30.130.10">
    <property type="entry name" value="PUA domain"/>
    <property type="match status" value="1"/>
</dbReference>
<dbReference type="InterPro" id="IPR029063">
    <property type="entry name" value="SAM-dependent_MTases_sf"/>
</dbReference>
<dbReference type="AlphaFoldDB" id="A0A7C4V6L2"/>
<accession>A0A7C4V6L2</accession>
<organism evidence="9">
    <name type="scientific">Oceanithermus profundus</name>
    <dbReference type="NCBI Taxonomy" id="187137"/>
    <lineage>
        <taxon>Bacteria</taxon>
        <taxon>Thermotogati</taxon>
        <taxon>Deinococcota</taxon>
        <taxon>Deinococci</taxon>
        <taxon>Thermales</taxon>
        <taxon>Thermaceae</taxon>
        <taxon>Oceanithermus</taxon>
    </lineage>
</organism>
<dbReference type="CDD" id="cd02440">
    <property type="entry name" value="AdoMet_MTases"/>
    <property type="match status" value="1"/>
</dbReference>
<evidence type="ECO:0000256" key="6">
    <source>
        <dbReference type="ARBA" id="ARBA00038091"/>
    </source>
</evidence>
<keyword evidence="5" id="KW-0949">S-adenosyl-L-methionine</keyword>
<dbReference type="Gene3D" id="3.30.750.80">
    <property type="entry name" value="RNA methyltransferase domain (HRMD) like"/>
    <property type="match status" value="1"/>
</dbReference>
<reference evidence="9" key="1">
    <citation type="journal article" date="2020" name="mSystems">
        <title>Genome- and Community-Level Interaction Insights into Carbon Utilization and Element Cycling Functions of Hydrothermarchaeota in Hydrothermal Sediment.</title>
        <authorList>
            <person name="Zhou Z."/>
            <person name="Liu Y."/>
            <person name="Xu W."/>
            <person name="Pan J."/>
            <person name="Luo Z.H."/>
            <person name="Li M."/>
        </authorList>
    </citation>
    <scope>NUCLEOTIDE SEQUENCE [LARGE SCALE GENOMIC DNA]</scope>
    <source>
        <strain evidence="9">HyVt-570</strain>
    </source>
</reference>
<keyword evidence="4" id="KW-0808">Transferase</keyword>
<feature type="domain" description="S-adenosylmethionine-dependent methyltransferase" evidence="7">
    <location>
        <begin position="168"/>
        <end position="360"/>
    </location>
</feature>
<dbReference type="PANTHER" id="PTHR42873:SF1">
    <property type="entry name" value="S-ADENOSYLMETHIONINE-DEPENDENT METHYLTRANSFERASE DOMAIN-CONTAINING PROTEIN"/>
    <property type="match status" value="1"/>
</dbReference>
<comment type="subcellular location">
    <subcellularLocation>
        <location evidence="1">Cytoplasm</location>
    </subcellularLocation>
</comment>
<comment type="similarity">
    <text evidence="6">Belongs to the methyltransferase superfamily. RlmI family.</text>
</comment>
<name>A0A7C4V6L2_9DEIN</name>
<dbReference type="GO" id="GO:0008168">
    <property type="term" value="F:methyltransferase activity"/>
    <property type="evidence" value="ECO:0007669"/>
    <property type="project" value="UniProtKB-KW"/>
</dbReference>
<dbReference type="EMBL" id="DRPZ01000183">
    <property type="protein sequence ID" value="HGY09751.1"/>
    <property type="molecule type" value="Genomic_DNA"/>
</dbReference>
<proteinExistence type="inferred from homology"/>
<dbReference type="InterPro" id="IPR036974">
    <property type="entry name" value="PUA_sf"/>
</dbReference>
<evidence type="ECO:0000256" key="3">
    <source>
        <dbReference type="ARBA" id="ARBA00022603"/>
    </source>
</evidence>
<dbReference type="SUPFAM" id="SSF88697">
    <property type="entry name" value="PUA domain-like"/>
    <property type="match status" value="1"/>
</dbReference>
<keyword evidence="3 9" id="KW-0489">Methyltransferase</keyword>
<dbReference type="InterPro" id="IPR015947">
    <property type="entry name" value="PUA-like_sf"/>
</dbReference>
<dbReference type="GO" id="GO:0003723">
    <property type="term" value="F:RNA binding"/>
    <property type="evidence" value="ECO:0007669"/>
    <property type="project" value="InterPro"/>
</dbReference>
<sequence>MLGAVKVVLSPRGAQRVLARHPWIWHSDVRALPDRPGIYPVFGPRGLLGWGMTNPRSRIQVRVFHFGPADDPLAALWANLDRALAFRAAAYRGEPEGGFRLVHAEGDLLPGLVVDSYARHLVVQAHAAAWEPLLSELTLRLESALEPAGLLARHDAPLREREGLERYVRTLAGKIPDALEVLEGEVRYRIDLKAGQKTGAFLDQRDNRLRLEAYLEGRGYAKALDVFAYQGLFALHMARHVVEVEAVDSSAAALEAARENASLNGLGNLRFTEANAFDLLRARERAGERYDVVVLDPPAFAAKKADLERALAAYKEINLRALKLLRPGGLLVSASCSHHVNEADFYAMLAAAAADAHRVVRVREQRGQGWDHPVLLTVPETRYLKLALMEVLE</sequence>
<evidence type="ECO:0000259" key="7">
    <source>
        <dbReference type="Pfam" id="PF10672"/>
    </source>
</evidence>
<evidence type="ECO:0000256" key="1">
    <source>
        <dbReference type="ARBA" id="ARBA00004496"/>
    </source>
</evidence>
<keyword evidence="2" id="KW-0963">Cytoplasm</keyword>
<dbReference type="GO" id="GO:0005737">
    <property type="term" value="C:cytoplasm"/>
    <property type="evidence" value="ECO:0007669"/>
    <property type="project" value="UniProtKB-SubCell"/>
</dbReference>
<dbReference type="CDD" id="cd11572">
    <property type="entry name" value="RlmI_M_like"/>
    <property type="match status" value="1"/>
</dbReference>
<protein>
    <submittedName>
        <fullName evidence="9">Class I SAM-dependent rRNA methyltransferase</fullName>
    </submittedName>
</protein>